<dbReference type="SMART" id="SM00456">
    <property type="entry name" value="WW"/>
    <property type="match status" value="1"/>
</dbReference>
<keyword evidence="10" id="KW-0009">Actin-binding</keyword>
<feature type="compositionally biased region" description="Polar residues" evidence="13">
    <location>
        <begin position="1"/>
        <end position="14"/>
    </location>
</feature>
<dbReference type="SUPFAM" id="SSF57850">
    <property type="entry name" value="RING/U-box"/>
    <property type="match status" value="1"/>
</dbReference>
<protein>
    <submittedName>
        <fullName evidence="16">Oidioi.mRNA.OKI2018_I69.PAR.g10285.t1.cds</fullName>
    </submittedName>
</protein>
<dbReference type="CDD" id="cd00201">
    <property type="entry name" value="WW"/>
    <property type="match status" value="1"/>
</dbReference>
<dbReference type="Gene3D" id="3.30.60.90">
    <property type="match status" value="1"/>
</dbReference>
<keyword evidence="6 12" id="KW-0863">Zinc-finger</keyword>
<evidence type="ECO:0000256" key="5">
    <source>
        <dbReference type="ARBA" id="ARBA00022723"/>
    </source>
</evidence>
<organism evidence="16 17">
    <name type="scientific">Oikopleura dioica</name>
    <name type="common">Tunicate</name>
    <dbReference type="NCBI Taxonomy" id="34765"/>
    <lineage>
        <taxon>Eukaryota</taxon>
        <taxon>Metazoa</taxon>
        <taxon>Chordata</taxon>
        <taxon>Tunicata</taxon>
        <taxon>Appendicularia</taxon>
        <taxon>Copelata</taxon>
        <taxon>Oikopleuridae</taxon>
        <taxon>Oikopleura</taxon>
    </lineage>
</organism>
<evidence type="ECO:0000256" key="13">
    <source>
        <dbReference type="SAM" id="MobiDB-lite"/>
    </source>
</evidence>
<evidence type="ECO:0000256" key="12">
    <source>
        <dbReference type="PROSITE-ProRule" id="PRU00228"/>
    </source>
</evidence>
<evidence type="ECO:0000256" key="7">
    <source>
        <dbReference type="ARBA" id="ARBA00022833"/>
    </source>
</evidence>
<dbReference type="InterPro" id="IPR050774">
    <property type="entry name" value="KCMF1/Dystrophin"/>
</dbReference>
<evidence type="ECO:0000313" key="16">
    <source>
        <dbReference type="EMBL" id="CAG5083124.1"/>
    </source>
</evidence>
<dbReference type="InterPro" id="IPR000433">
    <property type="entry name" value="Znf_ZZ"/>
</dbReference>
<keyword evidence="7" id="KW-0862">Zinc</keyword>
<dbReference type="PROSITE" id="PS50135">
    <property type="entry name" value="ZF_ZZ_2"/>
    <property type="match status" value="1"/>
</dbReference>
<dbReference type="InterPro" id="IPR011992">
    <property type="entry name" value="EF-hand-dom_pair"/>
</dbReference>
<dbReference type="PANTHER" id="PTHR12268">
    <property type="entry name" value="E3 UBIQUITIN-PROTEIN LIGASE KCMF1"/>
    <property type="match status" value="1"/>
</dbReference>
<feature type="domain" description="ZZ-type" evidence="15">
    <location>
        <begin position="322"/>
        <end position="378"/>
    </location>
</feature>
<accession>A0ABN7RQX1</accession>
<evidence type="ECO:0000256" key="10">
    <source>
        <dbReference type="ARBA" id="ARBA00023203"/>
    </source>
</evidence>
<dbReference type="PROSITE" id="PS50020">
    <property type="entry name" value="WW_DOMAIN_2"/>
    <property type="match status" value="1"/>
</dbReference>
<dbReference type="SMART" id="SM00291">
    <property type="entry name" value="ZnF_ZZ"/>
    <property type="match status" value="1"/>
</dbReference>
<name>A0ABN7RQX1_OIKDI</name>
<dbReference type="Pfam" id="PF00569">
    <property type="entry name" value="ZZ"/>
    <property type="match status" value="1"/>
</dbReference>
<dbReference type="Pfam" id="PF09068">
    <property type="entry name" value="EF-hand_2"/>
    <property type="match status" value="1"/>
</dbReference>
<evidence type="ECO:0000256" key="3">
    <source>
        <dbReference type="ARBA" id="ARBA00022475"/>
    </source>
</evidence>
<evidence type="ECO:0000256" key="2">
    <source>
        <dbReference type="ARBA" id="ARBA00004278"/>
    </source>
</evidence>
<reference evidence="16 17" key="1">
    <citation type="submission" date="2021-04" db="EMBL/GenBank/DDBJ databases">
        <authorList>
            <person name="Bliznina A."/>
        </authorList>
    </citation>
    <scope>NUCLEOTIDE SEQUENCE [LARGE SCALE GENOMIC DNA]</scope>
</reference>
<dbReference type="InterPro" id="IPR001202">
    <property type="entry name" value="WW_dom"/>
</dbReference>
<keyword evidence="17" id="KW-1185">Reference proteome</keyword>
<evidence type="ECO:0000313" key="17">
    <source>
        <dbReference type="Proteomes" id="UP001158576"/>
    </source>
</evidence>
<dbReference type="InterPro" id="IPR036020">
    <property type="entry name" value="WW_dom_sf"/>
</dbReference>
<dbReference type="Gene3D" id="1.10.238.10">
    <property type="entry name" value="EF-hand"/>
    <property type="match status" value="2"/>
</dbReference>
<keyword evidence="3" id="KW-1003">Cell membrane</keyword>
<evidence type="ECO:0000256" key="11">
    <source>
        <dbReference type="ARBA" id="ARBA00023212"/>
    </source>
</evidence>
<dbReference type="SUPFAM" id="SSF51045">
    <property type="entry name" value="WW domain"/>
    <property type="match status" value="1"/>
</dbReference>
<dbReference type="Pfam" id="PF09069">
    <property type="entry name" value="EF-hand_3"/>
    <property type="match status" value="1"/>
</dbReference>
<dbReference type="InterPro" id="IPR015154">
    <property type="entry name" value="EF-hand_dom_typ2"/>
</dbReference>
<feature type="region of interest" description="Disordered" evidence="13">
    <location>
        <begin position="1"/>
        <end position="84"/>
    </location>
</feature>
<feature type="domain" description="WW" evidence="14">
    <location>
        <begin position="73"/>
        <end position="106"/>
    </location>
</feature>
<dbReference type="PANTHER" id="PTHR12268:SF14">
    <property type="entry name" value="DYSTROPHIN-1"/>
    <property type="match status" value="1"/>
</dbReference>
<feature type="compositionally biased region" description="Polar residues" evidence="13">
    <location>
        <begin position="54"/>
        <end position="72"/>
    </location>
</feature>
<feature type="compositionally biased region" description="Low complexity" evidence="13">
    <location>
        <begin position="38"/>
        <end position="52"/>
    </location>
</feature>
<dbReference type="Gene3D" id="2.20.70.10">
    <property type="match status" value="1"/>
</dbReference>
<evidence type="ECO:0000259" key="14">
    <source>
        <dbReference type="PROSITE" id="PS50020"/>
    </source>
</evidence>
<dbReference type="Proteomes" id="UP001158576">
    <property type="component" value="Chromosome PAR"/>
</dbReference>
<sequence>MEDQLTTDNESSKIASRPASAIMEERVTDMIPEEPVMSQPDSPDDSFQPDISLNARSSAESSRLQPETSDAINTRPDDWERREKDNGVPYYVDHVRKKTVWTHPDLTEFITGLQVLNEIRFPAYRTAIKLRKIQMKLTSDNFNIENMQKAFRTVSPDPTATIEVIILAEILYDLYENSKRRAYQADLTLNWLLSVFNPKREGTIPVLCVKVGLVALCGAQLEQKYRYLFTATSGAKRTMNKEGLKALVYVLSQIPYHLNEHVAFVGNELNVDPTVESCFQHRANPKSPTLHMDDFMNWCSLQPESIVWLPILHRTIAAEKVTHNVKCQCCRNKDFTGFRYKSLKRFRHDLCQECYLYGKANEKKLVHSPLVEYYNPTGIRENIRDFMRTAQNKIPFLRKKNIKLDYRYYLPINPQQSP</sequence>
<keyword evidence="5" id="KW-0479">Metal-binding</keyword>
<dbReference type="InterPro" id="IPR043145">
    <property type="entry name" value="Znf_ZZ_sf"/>
</dbReference>
<dbReference type="Pfam" id="PF00397">
    <property type="entry name" value="WW"/>
    <property type="match status" value="1"/>
</dbReference>
<evidence type="ECO:0000256" key="6">
    <source>
        <dbReference type="ARBA" id="ARBA00022771"/>
    </source>
</evidence>
<dbReference type="Gene3D" id="6.10.140.70">
    <property type="match status" value="1"/>
</dbReference>
<evidence type="ECO:0000259" key="15">
    <source>
        <dbReference type="PROSITE" id="PS50135"/>
    </source>
</evidence>
<feature type="compositionally biased region" description="Basic and acidic residues" evidence="13">
    <location>
        <begin position="75"/>
        <end position="84"/>
    </location>
</feature>
<evidence type="ECO:0000256" key="4">
    <source>
        <dbReference type="ARBA" id="ARBA00022490"/>
    </source>
</evidence>
<dbReference type="SUPFAM" id="SSF47473">
    <property type="entry name" value="EF-hand"/>
    <property type="match status" value="2"/>
</dbReference>
<evidence type="ECO:0000256" key="8">
    <source>
        <dbReference type="ARBA" id="ARBA00022837"/>
    </source>
</evidence>
<gene>
    <name evidence="16" type="ORF">OKIOD_LOCUS1843</name>
</gene>
<keyword evidence="8" id="KW-0106">Calcium</keyword>
<keyword evidence="9" id="KW-0472">Membrane</keyword>
<dbReference type="EMBL" id="OU015568">
    <property type="protein sequence ID" value="CAG5083124.1"/>
    <property type="molecule type" value="Genomic_DNA"/>
</dbReference>
<evidence type="ECO:0000256" key="9">
    <source>
        <dbReference type="ARBA" id="ARBA00023136"/>
    </source>
</evidence>
<comment type="subcellular location">
    <subcellularLocation>
        <location evidence="2">Cell membrane</location>
        <location evidence="2">Sarcolemma</location>
        <topology evidence="2">Peripheral membrane protein</topology>
        <orientation evidence="2">Cytoplasmic side</orientation>
    </subcellularLocation>
    <subcellularLocation>
        <location evidence="1">Cytoplasm</location>
        <location evidence="1">Cytoskeleton</location>
    </subcellularLocation>
</comment>
<keyword evidence="4" id="KW-0963">Cytoplasm</keyword>
<keyword evidence="11" id="KW-0206">Cytoskeleton</keyword>
<dbReference type="InterPro" id="IPR015153">
    <property type="entry name" value="EF-hand_dom_typ1"/>
</dbReference>
<proteinExistence type="predicted"/>
<evidence type="ECO:0000256" key="1">
    <source>
        <dbReference type="ARBA" id="ARBA00004245"/>
    </source>
</evidence>